<dbReference type="EMBL" id="VIGB01000003">
    <property type="protein sequence ID" value="TQF02903.1"/>
    <property type="molecule type" value="Genomic_DNA"/>
</dbReference>
<keyword evidence="5" id="KW-1185">Reference proteome</keyword>
<name>A0A540W1M5_9ACTN</name>
<dbReference type="PANTHER" id="PTHR34512">
    <property type="entry name" value="CELL SURFACE PROTEIN"/>
    <property type="match status" value="1"/>
</dbReference>
<keyword evidence="2" id="KW-0812">Transmembrane</keyword>
<dbReference type="InterPro" id="IPR015943">
    <property type="entry name" value="WD40/YVTN_repeat-like_dom_sf"/>
</dbReference>
<feature type="transmembrane region" description="Helical" evidence="2">
    <location>
        <begin position="190"/>
        <end position="211"/>
    </location>
</feature>
<dbReference type="SUPFAM" id="SSF50998">
    <property type="entry name" value="Quinoprotein alcohol dehydrogenase-like"/>
    <property type="match status" value="1"/>
</dbReference>
<dbReference type="OrthoDB" id="3863385at2"/>
<dbReference type="RefSeq" id="WP_141633590.1">
    <property type="nucleotide sequence ID" value="NZ_VIGB01000003.1"/>
</dbReference>
<comment type="caution">
    <text evidence="4">The sequence shown here is derived from an EMBL/GenBank/DDBJ whole genome shotgun (WGS) entry which is preliminary data.</text>
</comment>
<dbReference type="PANTHER" id="PTHR34512:SF30">
    <property type="entry name" value="OUTER MEMBRANE PROTEIN ASSEMBLY FACTOR BAMB"/>
    <property type="match status" value="1"/>
</dbReference>
<dbReference type="Proteomes" id="UP000319103">
    <property type="component" value="Unassembled WGS sequence"/>
</dbReference>
<feature type="compositionally biased region" description="Pro residues" evidence="1">
    <location>
        <begin position="72"/>
        <end position="81"/>
    </location>
</feature>
<dbReference type="AlphaFoldDB" id="A0A540W1M5"/>
<accession>A0A540W1M5</accession>
<organism evidence="4 5">
    <name type="scientific">Kitasatospora acidiphila</name>
    <dbReference type="NCBI Taxonomy" id="2567942"/>
    <lineage>
        <taxon>Bacteria</taxon>
        <taxon>Bacillati</taxon>
        <taxon>Actinomycetota</taxon>
        <taxon>Actinomycetes</taxon>
        <taxon>Kitasatosporales</taxon>
        <taxon>Streptomycetaceae</taxon>
        <taxon>Kitasatospora</taxon>
    </lineage>
</organism>
<feature type="compositionally biased region" description="Low complexity" evidence="1">
    <location>
        <begin position="82"/>
        <end position="92"/>
    </location>
</feature>
<dbReference type="InterPro" id="IPR011047">
    <property type="entry name" value="Quinoprotein_ADH-like_sf"/>
</dbReference>
<sequence>MSQDGYDYQHSWYPTEPNQQPQPHPDGTGEQQQWAWQGQQEQQPYQQPGTGEYGAEHGSGYQGESADQYGYPQPPAAPPEYPAGAEYQAPYQDPHAQGMHAQATETMPRIPGEGPVTAEPGTSDPFAEFGTDAGTEPTGGTGAQDDGDPDARPGRGRRSDAGSGGSLRDRAQGVLDGVLTKDGGPDRRTLLIRCAAGVLALGVLVTAGVVATSGGSSHHAPAATPPSTDTGFAVAHNKIWTAQPASAPQQGSDDTLAGSWLVANALVRADSTGVHAYDAASGKPTWSLDAPAQGAVPCGLSPTVNSSGLGAALFRTGADPKSPCTLLVAVDTKTGKAAWNKQLSNTTNPYAAHAAVFDDKVIAVGDDKVYAWGAADGHDLWQYAGQGKYCTLSGGANGNTVLVHSNCADSNPGDQMVAMGAADGKVLWSHGLDGQPKTVTVLSAEPAAVLTTGDQPTDDKLVSFGQDGNPSATIQLVSNTGRLNATAGTFDPTPAIFFQDHLAVATSTATDGKTSVVAYDLASGKESWHTAISEKGNVRAVGLDNGTLVLATEERVEQPAHLSRFALNGGQETVGGNFPPATGSLLTSGRVLTGSDRVVVIPEHSTNFGTATAFQAAKG</sequence>
<proteinExistence type="predicted"/>
<feature type="compositionally biased region" description="Low complexity" evidence="1">
    <location>
        <begin position="28"/>
        <end position="50"/>
    </location>
</feature>
<gene>
    <name evidence="4" type="ORF">E6W39_12380</name>
</gene>
<dbReference type="Gene3D" id="2.130.10.10">
    <property type="entry name" value="YVTN repeat-like/Quinoprotein amine dehydrogenase"/>
    <property type="match status" value="1"/>
</dbReference>
<evidence type="ECO:0000256" key="2">
    <source>
        <dbReference type="SAM" id="Phobius"/>
    </source>
</evidence>
<feature type="region of interest" description="Disordered" evidence="1">
    <location>
        <begin position="1"/>
        <end position="169"/>
    </location>
</feature>
<keyword evidence="2" id="KW-1133">Transmembrane helix</keyword>
<feature type="compositionally biased region" description="Basic and acidic residues" evidence="1">
    <location>
        <begin position="149"/>
        <end position="160"/>
    </location>
</feature>
<protein>
    <submittedName>
        <fullName evidence="4">PQQ-binding-like beta-propeller repeat protein</fullName>
    </submittedName>
</protein>
<dbReference type="InterPro" id="IPR002372">
    <property type="entry name" value="PQQ_rpt_dom"/>
</dbReference>
<reference evidence="4 5" key="1">
    <citation type="submission" date="2019-06" db="EMBL/GenBank/DDBJ databases">
        <title>Description of Kitasatospora acidophila sp. nov. isolated from pine grove soil, and reclassification of Streptomyces novaecaesareae to Kitasatospora novaeceasareae comb. nov.</title>
        <authorList>
            <person name="Kim M.J."/>
        </authorList>
    </citation>
    <scope>NUCLEOTIDE SEQUENCE [LARGE SCALE GENOMIC DNA]</scope>
    <source>
        <strain evidence="4 5">MMS16-CNU292</strain>
    </source>
</reference>
<evidence type="ECO:0000313" key="4">
    <source>
        <dbReference type="EMBL" id="TQF02903.1"/>
    </source>
</evidence>
<dbReference type="Pfam" id="PF13360">
    <property type="entry name" value="PQQ_2"/>
    <property type="match status" value="1"/>
</dbReference>
<keyword evidence="2" id="KW-0472">Membrane</keyword>
<feature type="domain" description="Pyrrolo-quinoline quinone repeat" evidence="3">
    <location>
        <begin position="327"/>
        <end position="565"/>
    </location>
</feature>
<evidence type="ECO:0000313" key="5">
    <source>
        <dbReference type="Proteomes" id="UP000319103"/>
    </source>
</evidence>
<evidence type="ECO:0000256" key="1">
    <source>
        <dbReference type="SAM" id="MobiDB-lite"/>
    </source>
</evidence>
<evidence type="ECO:0000259" key="3">
    <source>
        <dbReference type="Pfam" id="PF13360"/>
    </source>
</evidence>